<feature type="binding site" evidence="10">
    <location>
        <position position="126"/>
    </location>
    <ligand>
        <name>a ubiquinone</name>
        <dbReference type="ChEBI" id="CHEBI:16389"/>
        <note>ligand shared with IP/SDHB</note>
    </ligand>
</feature>
<evidence type="ECO:0000256" key="6">
    <source>
        <dbReference type="ARBA" id="ARBA00022946"/>
    </source>
</evidence>
<dbReference type="GO" id="GO:0005743">
    <property type="term" value="C:mitochondrial inner membrane"/>
    <property type="evidence" value="ECO:0007669"/>
    <property type="project" value="UniProtKB-SubCell"/>
</dbReference>
<evidence type="ECO:0000256" key="1">
    <source>
        <dbReference type="ARBA" id="ARBA00004448"/>
    </source>
</evidence>
<keyword evidence="14" id="KW-1185">Reference proteome</keyword>
<sequence length="175" mass="18881">MALRLTALPLGMSRITPARLLAVSLRPSASLASRVYFHDSRNAAAATGKAAGDVTDVYKTPEYKIPPPNRAHGSHHWDFERLLSFSMVPLFAVSAFNGAHPVTDGLLGVIVPIHAHMGFDAMVTDYLHPGKVGVFGNKAISWILRGTTLLVLVGCYQFNSADVGLTELVKEAWEA</sequence>
<feature type="binding site" description="axial binding residue" evidence="11">
    <location>
        <position position="114"/>
    </location>
    <ligand>
        <name>heme b</name>
        <dbReference type="ChEBI" id="CHEBI:60344"/>
        <note>ligand shared with SDHC</note>
    </ligand>
    <ligandPart>
        <name>Fe</name>
        <dbReference type="ChEBI" id="CHEBI:18248"/>
    </ligandPart>
</feature>
<gene>
    <name evidence="13" type="primary">SDH4_2</name>
    <name evidence="13" type="ORF">BG011_009977</name>
</gene>
<dbReference type="GO" id="GO:0006099">
    <property type="term" value="P:tricarboxylic acid cycle"/>
    <property type="evidence" value="ECO:0007669"/>
    <property type="project" value="TreeGrafter"/>
</dbReference>
<dbReference type="PANTHER" id="PTHR13337">
    <property type="entry name" value="SUCCINATE DEHYDROGENASE"/>
    <property type="match status" value="1"/>
</dbReference>
<evidence type="ECO:0000256" key="9">
    <source>
        <dbReference type="ARBA" id="ARBA00023136"/>
    </source>
</evidence>
<proteinExistence type="inferred from homology"/>
<evidence type="ECO:0000256" key="12">
    <source>
        <dbReference type="RuleBase" id="RU364031"/>
    </source>
</evidence>
<evidence type="ECO:0000256" key="8">
    <source>
        <dbReference type="ARBA" id="ARBA00023128"/>
    </source>
</evidence>
<keyword evidence="7" id="KW-1133">Transmembrane helix</keyword>
<dbReference type="EMBL" id="JAAAJA010000933">
    <property type="protein sequence ID" value="KAG0248722.1"/>
    <property type="molecule type" value="Genomic_DNA"/>
</dbReference>
<reference evidence="13" key="1">
    <citation type="journal article" date="2020" name="Fungal Divers.">
        <title>Resolving the Mortierellaceae phylogeny through synthesis of multi-gene phylogenetics and phylogenomics.</title>
        <authorList>
            <person name="Vandepol N."/>
            <person name="Liber J."/>
            <person name="Desiro A."/>
            <person name="Na H."/>
            <person name="Kennedy M."/>
            <person name="Barry K."/>
            <person name="Grigoriev I.V."/>
            <person name="Miller A.N."/>
            <person name="O'Donnell K."/>
            <person name="Stajich J.E."/>
            <person name="Bonito G."/>
        </authorList>
    </citation>
    <scope>NUCLEOTIDE SEQUENCE</scope>
    <source>
        <strain evidence="13">KOD948</strain>
    </source>
</reference>
<dbReference type="Proteomes" id="UP000726737">
    <property type="component" value="Unassembled WGS sequence"/>
</dbReference>
<dbReference type="GO" id="GO:0020037">
    <property type="term" value="F:heme binding"/>
    <property type="evidence" value="ECO:0007669"/>
    <property type="project" value="TreeGrafter"/>
</dbReference>
<keyword evidence="8 12" id="KW-0496">Mitochondrion</keyword>
<accession>A0A9P6PKD1</accession>
<comment type="similarity">
    <text evidence="2 12">Belongs to the CybS family.</text>
</comment>
<dbReference type="GO" id="GO:0048039">
    <property type="term" value="F:ubiquinone binding"/>
    <property type="evidence" value="ECO:0007669"/>
    <property type="project" value="TreeGrafter"/>
</dbReference>
<protein>
    <recommendedName>
        <fullName evidence="12">Succinate dehydrogenase [ubiquinone] cytochrome b small subunit</fullName>
    </recommendedName>
</protein>
<dbReference type="GO" id="GO:0006121">
    <property type="term" value="P:mitochondrial electron transport, succinate to ubiquinone"/>
    <property type="evidence" value="ECO:0007669"/>
    <property type="project" value="TreeGrafter"/>
</dbReference>
<keyword evidence="11" id="KW-0479">Metal-binding</keyword>
<dbReference type="CDD" id="cd03496">
    <property type="entry name" value="SQR_TypeC_CybS"/>
    <property type="match status" value="1"/>
</dbReference>
<keyword evidence="5 12" id="KW-0999">Mitochondrion inner membrane</keyword>
<name>A0A9P6PKD1_9FUNG</name>
<evidence type="ECO:0000256" key="10">
    <source>
        <dbReference type="PIRSR" id="PIRSR607992-1"/>
    </source>
</evidence>
<dbReference type="InterPro" id="IPR034804">
    <property type="entry name" value="SQR/QFR_C/D"/>
</dbReference>
<dbReference type="InterPro" id="IPR007992">
    <property type="entry name" value="CybS"/>
</dbReference>
<comment type="caution">
    <text evidence="13">The sequence shown here is derived from an EMBL/GenBank/DDBJ whole genome shotgun (WGS) entry which is preliminary data.</text>
</comment>
<evidence type="ECO:0000313" key="14">
    <source>
        <dbReference type="Proteomes" id="UP000726737"/>
    </source>
</evidence>
<evidence type="ECO:0000313" key="13">
    <source>
        <dbReference type="EMBL" id="KAG0248722.1"/>
    </source>
</evidence>
<keyword evidence="4" id="KW-0812">Transmembrane</keyword>
<evidence type="ECO:0000256" key="2">
    <source>
        <dbReference type="ARBA" id="ARBA00007294"/>
    </source>
</evidence>
<keyword evidence="11" id="KW-0408">Iron</keyword>
<evidence type="ECO:0000256" key="11">
    <source>
        <dbReference type="PIRSR" id="PIRSR607992-2"/>
    </source>
</evidence>
<dbReference type="AlphaFoldDB" id="A0A9P6PKD1"/>
<keyword evidence="3" id="KW-0813">Transport</keyword>
<dbReference type="Gene3D" id="1.20.1300.10">
    <property type="entry name" value="Fumarate reductase/succinate dehydrogenase, transmembrane subunit"/>
    <property type="match status" value="1"/>
</dbReference>
<dbReference type="GO" id="GO:0046872">
    <property type="term" value="F:metal ion binding"/>
    <property type="evidence" value="ECO:0007669"/>
    <property type="project" value="UniProtKB-KW"/>
</dbReference>
<evidence type="ECO:0000256" key="7">
    <source>
        <dbReference type="ARBA" id="ARBA00022989"/>
    </source>
</evidence>
<dbReference type="OrthoDB" id="18577at2759"/>
<organism evidence="13 14">
    <name type="scientific">Mortierella polycephala</name>
    <dbReference type="NCBI Taxonomy" id="41804"/>
    <lineage>
        <taxon>Eukaryota</taxon>
        <taxon>Fungi</taxon>
        <taxon>Fungi incertae sedis</taxon>
        <taxon>Mucoromycota</taxon>
        <taxon>Mortierellomycotina</taxon>
        <taxon>Mortierellomycetes</taxon>
        <taxon>Mortierellales</taxon>
        <taxon>Mortierellaceae</taxon>
        <taxon>Mortierella</taxon>
    </lineage>
</organism>
<dbReference type="Pfam" id="PF05328">
    <property type="entry name" value="CybS"/>
    <property type="match status" value="1"/>
</dbReference>
<dbReference type="PANTHER" id="PTHR13337:SF2">
    <property type="entry name" value="SUCCINATE DEHYDROGENASE [UBIQUINONE] CYTOCHROME B SMALL SUBUNIT, MITOCHONDRIAL"/>
    <property type="match status" value="1"/>
</dbReference>
<evidence type="ECO:0000256" key="4">
    <source>
        <dbReference type="ARBA" id="ARBA00022692"/>
    </source>
</evidence>
<keyword evidence="6 12" id="KW-0809">Transit peptide</keyword>
<evidence type="ECO:0000256" key="3">
    <source>
        <dbReference type="ARBA" id="ARBA00022448"/>
    </source>
</evidence>
<evidence type="ECO:0000256" key="5">
    <source>
        <dbReference type="ARBA" id="ARBA00022792"/>
    </source>
</evidence>
<keyword evidence="9 12" id="KW-0472">Membrane</keyword>
<comment type="subcellular location">
    <subcellularLocation>
        <location evidence="1 12">Mitochondrion inner membrane</location>
        <topology evidence="1 12">Multi-pass membrane protein</topology>
    </subcellularLocation>
</comment>